<dbReference type="AlphaFoldDB" id="A0AAN8ETQ9"/>
<name>A0AAN8ETQ9_TRICO</name>
<dbReference type="EMBL" id="WIXE01022832">
    <property type="protein sequence ID" value="KAK5967076.1"/>
    <property type="molecule type" value="Genomic_DNA"/>
</dbReference>
<comment type="caution">
    <text evidence="2">The sequence shown here is derived from an EMBL/GenBank/DDBJ whole genome shotgun (WGS) entry which is preliminary data.</text>
</comment>
<organism evidence="2 3">
    <name type="scientific">Trichostrongylus colubriformis</name>
    <name type="common">Black scour worm</name>
    <dbReference type="NCBI Taxonomy" id="6319"/>
    <lineage>
        <taxon>Eukaryota</taxon>
        <taxon>Metazoa</taxon>
        <taxon>Ecdysozoa</taxon>
        <taxon>Nematoda</taxon>
        <taxon>Chromadorea</taxon>
        <taxon>Rhabditida</taxon>
        <taxon>Rhabditina</taxon>
        <taxon>Rhabditomorpha</taxon>
        <taxon>Strongyloidea</taxon>
        <taxon>Trichostrongylidae</taxon>
        <taxon>Trichostrongylus</taxon>
    </lineage>
</organism>
<dbReference type="Proteomes" id="UP001331761">
    <property type="component" value="Unassembled WGS sequence"/>
</dbReference>
<keyword evidence="1" id="KW-1133">Transmembrane helix</keyword>
<evidence type="ECO:0000313" key="3">
    <source>
        <dbReference type="Proteomes" id="UP001331761"/>
    </source>
</evidence>
<keyword evidence="1" id="KW-0472">Membrane</keyword>
<sequence length="102" mass="11600">MLMLNKLPVSLESVVPHRCRIISVLRAEKTFQLQQPVPSITVAVHICVFLVTMASVVNARLMLSLKDVENIDEPSEAVLQNTTRFLLFMHRSKYCQTCNVLM</sequence>
<gene>
    <name evidence="2" type="ORF">GCK32_005376</name>
</gene>
<proteinExistence type="predicted"/>
<keyword evidence="3" id="KW-1185">Reference proteome</keyword>
<protein>
    <submittedName>
        <fullName evidence="2">Uncharacterized protein</fullName>
    </submittedName>
</protein>
<accession>A0AAN8ETQ9</accession>
<evidence type="ECO:0000256" key="1">
    <source>
        <dbReference type="SAM" id="Phobius"/>
    </source>
</evidence>
<keyword evidence="1" id="KW-0812">Transmembrane</keyword>
<reference evidence="2 3" key="1">
    <citation type="submission" date="2019-10" db="EMBL/GenBank/DDBJ databases">
        <title>Assembly and Annotation for the nematode Trichostrongylus colubriformis.</title>
        <authorList>
            <person name="Martin J."/>
        </authorList>
    </citation>
    <scope>NUCLEOTIDE SEQUENCE [LARGE SCALE GENOMIC DNA]</scope>
    <source>
        <strain evidence="2">G859</strain>
        <tissue evidence="2">Whole worm</tissue>
    </source>
</reference>
<evidence type="ECO:0000313" key="2">
    <source>
        <dbReference type="EMBL" id="KAK5967076.1"/>
    </source>
</evidence>
<feature type="transmembrane region" description="Helical" evidence="1">
    <location>
        <begin position="37"/>
        <end position="57"/>
    </location>
</feature>